<keyword evidence="3" id="KW-0808">Transferase</keyword>
<dbReference type="Pfam" id="PF00535">
    <property type="entry name" value="Glycos_transf_2"/>
    <property type="match status" value="1"/>
</dbReference>
<evidence type="ECO:0000259" key="2">
    <source>
        <dbReference type="Pfam" id="PF00535"/>
    </source>
</evidence>
<dbReference type="AlphaFoldDB" id="A0A1Q4NUP1"/>
<dbReference type="PANTHER" id="PTHR43630">
    <property type="entry name" value="POLY-BETA-1,6-N-ACETYL-D-GLUCOSAMINE SYNTHASE"/>
    <property type="match status" value="1"/>
</dbReference>
<dbReference type="SUPFAM" id="SSF53448">
    <property type="entry name" value="Nucleotide-diphospho-sugar transferases"/>
    <property type="match status" value="1"/>
</dbReference>
<evidence type="ECO:0000313" key="4">
    <source>
        <dbReference type="Proteomes" id="UP000185770"/>
    </source>
</evidence>
<comment type="caution">
    <text evidence="3">The sequence shown here is derived from an EMBL/GenBank/DDBJ whole genome shotgun (WGS) entry which is preliminary data.</text>
</comment>
<comment type="similarity">
    <text evidence="1">Belongs to the glycosyltransferase 2 family. WaaE/KdtX subfamily.</text>
</comment>
<dbReference type="OrthoDB" id="9815923at2"/>
<accession>A0A1Q4NUP1</accession>
<dbReference type="InterPro" id="IPR029044">
    <property type="entry name" value="Nucleotide-diphossugar_trans"/>
</dbReference>
<feature type="domain" description="Glycosyltransferase 2-like" evidence="2">
    <location>
        <begin position="7"/>
        <end position="94"/>
    </location>
</feature>
<gene>
    <name evidence="3" type="ORF">BHU62_21930</name>
</gene>
<evidence type="ECO:0000313" key="3">
    <source>
        <dbReference type="EMBL" id="OKB64589.1"/>
    </source>
</evidence>
<sequence>MNKPWISALIIVRNAEHSILRTIDSIIDVTDEIIIVDTGSVDDTLNIIPKNNKKIKINSYQWDDNFSKARNYAIDLASGPYCFVIDADEYLADESRKGFRDRLYSLFCGQERTLYAPAIDNMNGSVLKNNARIFMKRASLKYKGFVHEYLYEDGYDIEHVPEIVVNHTGYLRDGELDEKKNRNLRLLKRQLDETPTELRWKYFMLRYLDMDDKQFENILYEFGTLPLPYSSDIEIYALNVKSRLITYLLDRSNFNDAYSHAKALFGSYKDKNSFFLHFISLYLMSTQRYHNDMLDLKKALDDVSRYPQDAFIIETIDDQVISAVVDSFRLDLEYIT</sequence>
<organism evidence="3 4">
    <name type="scientific">Serratia marcescens</name>
    <dbReference type="NCBI Taxonomy" id="615"/>
    <lineage>
        <taxon>Bacteria</taxon>
        <taxon>Pseudomonadati</taxon>
        <taxon>Pseudomonadota</taxon>
        <taxon>Gammaproteobacteria</taxon>
        <taxon>Enterobacterales</taxon>
        <taxon>Yersiniaceae</taxon>
        <taxon>Serratia</taxon>
    </lineage>
</organism>
<dbReference type="Gene3D" id="3.90.550.10">
    <property type="entry name" value="Spore Coat Polysaccharide Biosynthesis Protein SpsA, Chain A"/>
    <property type="match status" value="1"/>
</dbReference>
<protein>
    <submittedName>
        <fullName evidence="3">Glycosyl transferase family 2</fullName>
    </submittedName>
</protein>
<proteinExistence type="inferred from homology"/>
<dbReference type="InterPro" id="IPR001173">
    <property type="entry name" value="Glyco_trans_2-like"/>
</dbReference>
<dbReference type="EMBL" id="MJAO01000033">
    <property type="protein sequence ID" value="OKB64589.1"/>
    <property type="molecule type" value="Genomic_DNA"/>
</dbReference>
<reference evidence="3 4" key="1">
    <citation type="submission" date="2016-09" db="EMBL/GenBank/DDBJ databases">
        <title>Serratia marcescens MSU-97 and epiphytic antimycotic-producing bacteria.</title>
        <authorList>
            <person name="Matilla M.A."/>
        </authorList>
    </citation>
    <scope>NUCLEOTIDE SEQUENCE [LARGE SCALE GENOMIC DNA]</scope>
    <source>
        <strain evidence="3 4">MSU-97</strain>
    </source>
</reference>
<name>A0A1Q4NUP1_SERMA</name>
<dbReference type="GO" id="GO:0016740">
    <property type="term" value="F:transferase activity"/>
    <property type="evidence" value="ECO:0007669"/>
    <property type="project" value="UniProtKB-KW"/>
</dbReference>
<dbReference type="RefSeq" id="WP_073534648.1">
    <property type="nucleotide sequence ID" value="NZ_MJAO01000033.1"/>
</dbReference>
<dbReference type="Proteomes" id="UP000185770">
    <property type="component" value="Unassembled WGS sequence"/>
</dbReference>
<dbReference type="PANTHER" id="PTHR43630:SF2">
    <property type="entry name" value="GLYCOSYLTRANSFERASE"/>
    <property type="match status" value="1"/>
</dbReference>
<evidence type="ECO:0000256" key="1">
    <source>
        <dbReference type="ARBA" id="ARBA00038494"/>
    </source>
</evidence>